<evidence type="ECO:0000313" key="2">
    <source>
        <dbReference type="EMBL" id="CRY68764.1"/>
    </source>
</evidence>
<accession>A0A0T9QBB4</accession>
<gene>
    <name evidence="1" type="ORF">ERS008529_02889</name>
    <name evidence="2" type="ORF">ERS137968_03890</name>
</gene>
<dbReference type="EMBL" id="CQAZ01000025">
    <property type="protein sequence ID" value="CNI04216.1"/>
    <property type="molecule type" value="Genomic_DNA"/>
</dbReference>
<organism evidence="1 4">
    <name type="scientific">Yersinia pekkanenii</name>
    <dbReference type="NCBI Taxonomy" id="1288385"/>
    <lineage>
        <taxon>Bacteria</taxon>
        <taxon>Pseudomonadati</taxon>
        <taxon>Pseudomonadota</taxon>
        <taxon>Gammaproteobacteria</taxon>
        <taxon>Enterobacterales</taxon>
        <taxon>Yersiniaceae</taxon>
        <taxon>Yersinia</taxon>
    </lineage>
</organism>
<dbReference type="EMBL" id="CWJL01000025">
    <property type="protein sequence ID" value="CRY68764.1"/>
    <property type="molecule type" value="Genomic_DNA"/>
</dbReference>
<proteinExistence type="predicted"/>
<keyword evidence="3" id="KW-1185">Reference proteome</keyword>
<dbReference type="Proteomes" id="UP000045840">
    <property type="component" value="Unassembled WGS sequence"/>
</dbReference>
<dbReference type="AlphaFoldDB" id="A0A0T9QBB4"/>
<reference evidence="1" key="3">
    <citation type="submission" date="2015-03" db="EMBL/GenBank/DDBJ databases">
        <authorList>
            <person name="Murphy D."/>
        </authorList>
    </citation>
    <scope>NUCLEOTIDE SEQUENCE [LARGE SCALE GENOMIC DNA]</scope>
    <source>
        <strain evidence="1">A125KOH2</strain>
    </source>
</reference>
<evidence type="ECO:0000313" key="3">
    <source>
        <dbReference type="Proteomes" id="UP000044625"/>
    </source>
</evidence>
<sequence>MQSNFKKSEEIIEILRDYIDRKLIIYDYPRYVYMVINKKNPIVFCVSL</sequence>
<evidence type="ECO:0000313" key="1">
    <source>
        <dbReference type="EMBL" id="CNI04216.1"/>
    </source>
</evidence>
<evidence type="ECO:0000313" key="4">
    <source>
        <dbReference type="Proteomes" id="UP000045840"/>
    </source>
</evidence>
<reference evidence="4" key="2">
    <citation type="submission" date="2015-03" db="EMBL/GenBank/DDBJ databases">
        <authorList>
            <consortium name="Pathogen Informatics"/>
        </authorList>
    </citation>
    <scope>NUCLEOTIDE SEQUENCE [LARGE SCALE GENOMIC DNA]</scope>
    <source>
        <strain evidence="4">A125KOH2</strain>
    </source>
</reference>
<name>A0A0T9QBB4_9GAMM</name>
<reference evidence="2 3" key="1">
    <citation type="submission" date="2015-03" db="EMBL/GenBank/DDBJ databases">
        <authorList>
            <consortium name="Pathogen Informatics"/>
            <person name="Murphy D."/>
        </authorList>
    </citation>
    <scope>NUCLEOTIDE SEQUENCE [LARGE SCALE GENOMIC DNA]</scope>
    <source>
        <strain evidence="2">Type strain: CIP110230</strain>
        <strain evidence="3">type strain: CIP110230</strain>
    </source>
</reference>
<protein>
    <submittedName>
        <fullName evidence="1">Quorum-sensing transcriptional regulator</fullName>
    </submittedName>
</protein>
<dbReference type="Proteomes" id="UP000044625">
    <property type="component" value="Unassembled WGS sequence"/>
</dbReference>